<comment type="caution">
    <text evidence="1">The sequence shown here is derived from an EMBL/GenBank/DDBJ whole genome shotgun (WGS) entry which is preliminary data.</text>
</comment>
<protein>
    <recommendedName>
        <fullName evidence="3">Flavin-containing monooxygenase</fullName>
    </recommendedName>
</protein>
<accession>A0A4S4MXX9</accession>
<proteinExistence type="predicted"/>
<gene>
    <name evidence="1" type="ORF">EUX98_g3355</name>
</gene>
<evidence type="ECO:0000313" key="2">
    <source>
        <dbReference type="Proteomes" id="UP000308730"/>
    </source>
</evidence>
<evidence type="ECO:0008006" key="3">
    <source>
        <dbReference type="Google" id="ProtNLM"/>
    </source>
</evidence>
<name>A0A4S4MXX9_9APHY</name>
<dbReference type="Gene3D" id="3.50.50.60">
    <property type="entry name" value="FAD/NAD(P)-binding domain"/>
    <property type="match status" value="1"/>
</dbReference>
<dbReference type="AlphaFoldDB" id="A0A4S4MXX9"/>
<keyword evidence="2" id="KW-1185">Reference proteome</keyword>
<sequence length="125" mass="13982">MIVDGRIKVKSGSEIDHFTEEGLKFKDGNDLKADVVVLCTGYGDIRGPVRELVEPNIAKKIVPIWDLNEEGEEQGAWREIGAPNLWYTMGNLAMSRFYSKHVALQIKAKQAGIFGKRYSAPVNMD</sequence>
<dbReference type="EMBL" id="SGPM01000066">
    <property type="protein sequence ID" value="THH30835.1"/>
    <property type="molecule type" value="Genomic_DNA"/>
</dbReference>
<reference evidence="1 2" key="1">
    <citation type="submission" date="2019-02" db="EMBL/GenBank/DDBJ databases">
        <title>Genome sequencing of the rare red list fungi Antrodiella citrinella (Flaviporus citrinellus).</title>
        <authorList>
            <person name="Buettner E."/>
            <person name="Kellner H."/>
        </authorList>
    </citation>
    <scope>NUCLEOTIDE SEQUENCE [LARGE SCALE GENOMIC DNA]</scope>
    <source>
        <strain evidence="1 2">DSM 108506</strain>
    </source>
</reference>
<dbReference type="SUPFAM" id="SSF51905">
    <property type="entry name" value="FAD/NAD(P)-binding domain"/>
    <property type="match status" value="1"/>
</dbReference>
<organism evidence="1 2">
    <name type="scientific">Antrodiella citrinella</name>
    <dbReference type="NCBI Taxonomy" id="2447956"/>
    <lineage>
        <taxon>Eukaryota</taxon>
        <taxon>Fungi</taxon>
        <taxon>Dikarya</taxon>
        <taxon>Basidiomycota</taxon>
        <taxon>Agaricomycotina</taxon>
        <taxon>Agaricomycetes</taxon>
        <taxon>Polyporales</taxon>
        <taxon>Steccherinaceae</taxon>
        <taxon>Antrodiella</taxon>
    </lineage>
</organism>
<dbReference type="Proteomes" id="UP000308730">
    <property type="component" value="Unassembled WGS sequence"/>
</dbReference>
<evidence type="ECO:0000313" key="1">
    <source>
        <dbReference type="EMBL" id="THH30835.1"/>
    </source>
</evidence>
<dbReference type="OrthoDB" id="2790434at2759"/>
<dbReference type="InterPro" id="IPR036188">
    <property type="entry name" value="FAD/NAD-bd_sf"/>
</dbReference>